<dbReference type="InterPro" id="IPR008727">
    <property type="entry name" value="PAAR_motif"/>
</dbReference>
<comment type="caution">
    <text evidence="1">The sequence shown here is derived from an EMBL/GenBank/DDBJ whole genome shotgun (WGS) entry which is preliminary data.</text>
</comment>
<accession>A0A2A7SF87</accession>
<evidence type="ECO:0000313" key="2">
    <source>
        <dbReference type="Proteomes" id="UP000220629"/>
    </source>
</evidence>
<name>A0A2A7SF87_BURGA</name>
<sequence length="124" mass="12766">MRGVIRIGDATSHGGKVVTGRNTSTVMGRAVACVGDRCTCPMSGHEHCVIVEGDPQVLIDGVAVAFDGHHTSCGATLISSVPSSGRTWDLSSRGLFRPGARPDRGPAARRLQGAGVIRAGSFSP</sequence>
<dbReference type="EMBL" id="PDDY01000001">
    <property type="protein sequence ID" value="PEH42206.1"/>
    <property type="molecule type" value="Genomic_DNA"/>
</dbReference>
<protein>
    <recommendedName>
        <fullName evidence="3">PAAR domain-containing protein</fullName>
    </recommendedName>
</protein>
<dbReference type="Proteomes" id="UP000220629">
    <property type="component" value="Unassembled WGS sequence"/>
</dbReference>
<dbReference type="CDD" id="cd14744">
    <property type="entry name" value="PAAR_CT_2"/>
    <property type="match status" value="1"/>
</dbReference>
<evidence type="ECO:0008006" key="3">
    <source>
        <dbReference type="Google" id="ProtNLM"/>
    </source>
</evidence>
<dbReference type="Pfam" id="PF05488">
    <property type="entry name" value="PAAR_motif"/>
    <property type="match status" value="1"/>
</dbReference>
<reference evidence="2" key="1">
    <citation type="submission" date="2017-09" db="EMBL/GenBank/DDBJ databases">
        <title>FDA dAtabase for Regulatory Grade micrObial Sequences (FDA-ARGOS): Supporting development and validation of Infectious Disease Dx tests.</title>
        <authorList>
            <person name="Minogue T."/>
            <person name="Wolcott M."/>
            <person name="Wasieloski L."/>
            <person name="Aguilar W."/>
            <person name="Moore D."/>
            <person name="Tallon L."/>
            <person name="Sadzewicz L."/>
            <person name="Ott S."/>
            <person name="Zhao X."/>
            <person name="Nagaraj S."/>
            <person name="Vavikolanu K."/>
            <person name="Aluvathingal J."/>
            <person name="Nadendla S."/>
            <person name="Sichtig H."/>
        </authorList>
    </citation>
    <scope>NUCLEOTIDE SEQUENCE [LARGE SCALE GENOMIC DNA]</scope>
    <source>
        <strain evidence="2">FDAARGOS_390</strain>
    </source>
</reference>
<dbReference type="Gene3D" id="2.60.200.60">
    <property type="match status" value="1"/>
</dbReference>
<proteinExistence type="predicted"/>
<organism evidence="1 2">
    <name type="scientific">Burkholderia gladioli</name>
    <name type="common">Pseudomonas marginata</name>
    <name type="synonym">Phytomonas marginata</name>
    <dbReference type="NCBI Taxonomy" id="28095"/>
    <lineage>
        <taxon>Bacteria</taxon>
        <taxon>Pseudomonadati</taxon>
        <taxon>Pseudomonadota</taxon>
        <taxon>Betaproteobacteria</taxon>
        <taxon>Burkholderiales</taxon>
        <taxon>Burkholderiaceae</taxon>
        <taxon>Burkholderia</taxon>
    </lineage>
</organism>
<evidence type="ECO:0000313" key="1">
    <source>
        <dbReference type="EMBL" id="PEH42206.1"/>
    </source>
</evidence>
<dbReference type="AlphaFoldDB" id="A0A2A7SF87"/>
<gene>
    <name evidence="1" type="ORF">CRM94_08665</name>
</gene>